<dbReference type="InterPro" id="IPR050155">
    <property type="entry name" value="HAD-like_hydrolase_sf"/>
</dbReference>
<dbReference type="GO" id="GO:0016787">
    <property type="term" value="F:hydrolase activity"/>
    <property type="evidence" value="ECO:0007669"/>
    <property type="project" value="UniProtKB-KW"/>
</dbReference>
<evidence type="ECO:0000313" key="1">
    <source>
        <dbReference type="EMBL" id="MEQ4481743.1"/>
    </source>
</evidence>
<organism evidence="1 2">
    <name type="scientific">Cohnella silvisoli</name>
    <dbReference type="NCBI Taxonomy" id="2873699"/>
    <lineage>
        <taxon>Bacteria</taxon>
        <taxon>Bacillati</taxon>
        <taxon>Bacillota</taxon>
        <taxon>Bacilli</taxon>
        <taxon>Bacillales</taxon>
        <taxon>Paenibacillaceae</taxon>
        <taxon>Cohnella</taxon>
    </lineage>
</organism>
<dbReference type="Pfam" id="PF00702">
    <property type="entry name" value="Hydrolase"/>
    <property type="match status" value="1"/>
</dbReference>
<gene>
    <name evidence="1" type="ORF">QJS35_04965</name>
</gene>
<dbReference type="SUPFAM" id="SSF56784">
    <property type="entry name" value="HAD-like"/>
    <property type="match status" value="1"/>
</dbReference>
<keyword evidence="2" id="KW-1185">Reference proteome</keyword>
<reference evidence="1 2" key="1">
    <citation type="journal article" date="2023" name="Genome Announc.">
        <title>Pan-Genome Analyses of the Genus Cohnella and Proposal of the Novel Species Cohnella silvisoli sp. nov., Isolated from Forest Soil.</title>
        <authorList>
            <person name="Wang C."/>
            <person name="Mao L."/>
            <person name="Bao G."/>
            <person name="Zhu H."/>
        </authorList>
    </citation>
    <scope>NUCLEOTIDE SEQUENCE [LARGE SCALE GENOMIC DNA]</scope>
    <source>
        <strain evidence="1 2">NL03-T5-1</strain>
    </source>
</reference>
<dbReference type="Gene3D" id="3.40.50.1000">
    <property type="entry name" value="HAD superfamily/HAD-like"/>
    <property type="match status" value="1"/>
</dbReference>
<name>A0ABV1KNW7_9BACL</name>
<comment type="caution">
    <text evidence="1">The sequence shown here is derived from an EMBL/GenBank/DDBJ whole genome shotgun (WGS) entry which is preliminary data.</text>
</comment>
<evidence type="ECO:0000313" key="2">
    <source>
        <dbReference type="Proteomes" id="UP001493487"/>
    </source>
</evidence>
<dbReference type="InterPro" id="IPR036412">
    <property type="entry name" value="HAD-like_sf"/>
</dbReference>
<dbReference type="Proteomes" id="UP001493487">
    <property type="component" value="Unassembled WGS sequence"/>
</dbReference>
<dbReference type="SFLD" id="SFLDG01129">
    <property type="entry name" value="C1.5:_HAD__Beta-PGM__Phosphata"/>
    <property type="match status" value="1"/>
</dbReference>
<dbReference type="InterPro" id="IPR006439">
    <property type="entry name" value="HAD-SF_hydro_IA"/>
</dbReference>
<dbReference type="CDD" id="cd01427">
    <property type="entry name" value="HAD_like"/>
    <property type="match status" value="1"/>
</dbReference>
<dbReference type="RefSeq" id="WP_232183493.1">
    <property type="nucleotide sequence ID" value="NZ_JAIOAP010000002.1"/>
</dbReference>
<dbReference type="SFLD" id="SFLDS00003">
    <property type="entry name" value="Haloacid_Dehalogenase"/>
    <property type="match status" value="1"/>
</dbReference>
<proteinExistence type="predicted"/>
<accession>A0ABV1KNW7</accession>
<dbReference type="NCBIfam" id="TIGR01549">
    <property type="entry name" value="HAD-SF-IA-v1"/>
    <property type="match status" value="1"/>
</dbReference>
<sequence length="253" mass="28396">MTIVRVGTKRYEVEAVVFDKDGLLFDSQHFWKCLAKVRLDRLMLHENFPGEQWCEVFGVQCQQEQPIWIDPNGIFALASPQEEIVVTASMIRTATAADWGQCRQWAVEAFRDSDHAFELSEALLPKPGFPAIFQKLADAGIPYGIATSDDEERTRASIKKFADIDSLKFIITPADVKRGKPNPDMLWLASECCQTPLEKMLMIGDSFVDVLMAKQAGCIGIGIPDDEDMSKKMEPYASCILSSLEEIEVLRGR</sequence>
<dbReference type="InterPro" id="IPR023214">
    <property type="entry name" value="HAD_sf"/>
</dbReference>
<dbReference type="EMBL" id="JASKHM010000002">
    <property type="protein sequence ID" value="MEQ4481743.1"/>
    <property type="molecule type" value="Genomic_DNA"/>
</dbReference>
<dbReference type="PANTHER" id="PTHR43434">
    <property type="entry name" value="PHOSPHOGLYCOLATE PHOSPHATASE"/>
    <property type="match status" value="1"/>
</dbReference>
<protein>
    <submittedName>
        <fullName evidence="1">HAD family hydrolase</fullName>
    </submittedName>
</protein>
<keyword evidence="1" id="KW-0378">Hydrolase</keyword>
<dbReference type="PANTHER" id="PTHR43434:SF22">
    <property type="entry name" value="PHOSPHOGLYCOLATE PHOSPHATASE"/>
    <property type="match status" value="1"/>
</dbReference>